<evidence type="ECO:0000313" key="2">
    <source>
        <dbReference type="Proteomes" id="UP000322545"/>
    </source>
</evidence>
<name>A0A1M7CNG6_9RHOB</name>
<keyword evidence="2" id="KW-1185">Reference proteome</keyword>
<sequence>MKWGLVASCVVLALVVALGVYVRIAPSDPARWHQMPDGITNRDYDGGAMRVIGAGENGLERLHEIILRSPRTKVLAGSPDEGMITYVSRSRVFGFPDYITVRQAGPQLELHGRLRFGKSDLGVNAARIDGWLQAFAQG</sequence>
<dbReference type="InterPro" id="IPR010865">
    <property type="entry name" value="DUF1499"/>
</dbReference>
<accession>A0A1M7CNG6</accession>
<dbReference type="RefSeq" id="WP_149778588.1">
    <property type="nucleotide sequence ID" value="NZ_FRCB01000002.1"/>
</dbReference>
<dbReference type="AlphaFoldDB" id="A0A1M7CNG6"/>
<reference evidence="1 2" key="1">
    <citation type="submission" date="2016-11" db="EMBL/GenBank/DDBJ databases">
        <authorList>
            <person name="Varghese N."/>
            <person name="Submissions S."/>
        </authorList>
    </citation>
    <scope>NUCLEOTIDE SEQUENCE [LARGE SCALE GENOMIC DNA]</scope>
    <source>
        <strain evidence="1 2">DSM 28249</strain>
    </source>
</reference>
<dbReference type="Proteomes" id="UP000322545">
    <property type="component" value="Unassembled WGS sequence"/>
</dbReference>
<protein>
    <recommendedName>
        <fullName evidence="3">DUF1499 domain-containing protein</fullName>
    </recommendedName>
</protein>
<evidence type="ECO:0008006" key="3">
    <source>
        <dbReference type="Google" id="ProtNLM"/>
    </source>
</evidence>
<dbReference type="Pfam" id="PF07386">
    <property type="entry name" value="DUF1499"/>
    <property type="match status" value="1"/>
</dbReference>
<gene>
    <name evidence="1" type="ORF">SAMN05443432_102232</name>
</gene>
<dbReference type="EMBL" id="FRCB01000002">
    <property type="protein sequence ID" value="SHL68811.1"/>
    <property type="molecule type" value="Genomic_DNA"/>
</dbReference>
<proteinExistence type="predicted"/>
<organism evidence="1 2">
    <name type="scientific">Roseovarius litoreus</name>
    <dbReference type="NCBI Taxonomy" id="1155722"/>
    <lineage>
        <taxon>Bacteria</taxon>
        <taxon>Pseudomonadati</taxon>
        <taxon>Pseudomonadota</taxon>
        <taxon>Alphaproteobacteria</taxon>
        <taxon>Rhodobacterales</taxon>
        <taxon>Roseobacteraceae</taxon>
        <taxon>Roseovarius</taxon>
    </lineage>
</organism>
<evidence type="ECO:0000313" key="1">
    <source>
        <dbReference type="EMBL" id="SHL68811.1"/>
    </source>
</evidence>